<evidence type="ECO:0000259" key="1">
    <source>
        <dbReference type="Pfam" id="PF19092"/>
    </source>
</evidence>
<sequence>MVTLDGMGKTSLEDTTLTGQYATVHVKFPKGSENEHTSILASNGMETKSWTGKAGDTNITIETGYYDPDKNYWINFDSEVKESESMLKGMHFDVANWTTEQTTLDGKAARKIDFDYNECSEKYHCTVYITLVENKELWAIAFSTKQGKEQPQEVLDSLKFEALPKTGVDPQKIAENAPQAAIEGLTFEEDDLRFKYLCLKLKNTDPQRTIANYRVNVYKYDKRGQLIPENRKRSSAASELYEYNQNILPGQYTDSRKGWRVNPQSDIGKYEVELVSITYTDGSEWKAVEGQQIRTSVSI</sequence>
<protein>
    <recommendedName>
        <fullName evidence="1">DUF5780 domain-containing protein</fullName>
    </recommendedName>
</protein>
<dbReference type="Proteomes" id="UP000323646">
    <property type="component" value="Unassembled WGS sequence"/>
</dbReference>
<dbReference type="Pfam" id="PF19092">
    <property type="entry name" value="DUF5780"/>
    <property type="match status" value="1"/>
</dbReference>
<keyword evidence="3" id="KW-1185">Reference proteome</keyword>
<dbReference type="EMBL" id="VTOY01000011">
    <property type="protein sequence ID" value="TYZ20922.1"/>
    <property type="molecule type" value="Genomic_DNA"/>
</dbReference>
<evidence type="ECO:0000313" key="2">
    <source>
        <dbReference type="EMBL" id="TYZ20922.1"/>
    </source>
</evidence>
<comment type="caution">
    <text evidence="2">The sequence shown here is derived from an EMBL/GenBank/DDBJ whole genome shotgun (WGS) entry which is preliminary data.</text>
</comment>
<dbReference type="AlphaFoldDB" id="A0A5D6W0F2"/>
<gene>
    <name evidence="2" type="ORF">FZ040_10925</name>
</gene>
<dbReference type="RefSeq" id="WP_149172016.1">
    <property type="nucleotide sequence ID" value="NZ_VTOY01000011.1"/>
</dbReference>
<organism evidence="2 3">
    <name type="scientific">Selenomonas ruminis</name>
    <dbReference type="NCBI Taxonomy" id="2593411"/>
    <lineage>
        <taxon>Bacteria</taxon>
        <taxon>Bacillati</taxon>
        <taxon>Bacillota</taxon>
        <taxon>Negativicutes</taxon>
        <taxon>Selenomonadales</taxon>
        <taxon>Selenomonadaceae</taxon>
        <taxon>Selenomonas</taxon>
    </lineage>
</organism>
<proteinExistence type="predicted"/>
<reference evidence="2 3" key="1">
    <citation type="submission" date="2019-08" db="EMBL/GenBank/DDBJ databases">
        <title>Selenomonas sp. mPRGC5 and Selenomonas sp. mPRGC8 isolated from ruminal fluid of dairy goat (Capra hircus).</title>
        <authorList>
            <person name="Poothong S."/>
            <person name="Nuengjamnong C."/>
            <person name="Tanasupawat S."/>
        </authorList>
    </citation>
    <scope>NUCLEOTIDE SEQUENCE [LARGE SCALE GENOMIC DNA]</scope>
    <source>
        <strain evidence="3">mPRGC5</strain>
    </source>
</reference>
<name>A0A5D6W0F2_9FIRM</name>
<dbReference type="OrthoDB" id="1663182at2"/>
<dbReference type="InterPro" id="IPR043939">
    <property type="entry name" value="DUF5780"/>
</dbReference>
<accession>A0A5D6W0F2</accession>
<feature type="domain" description="DUF5780" evidence="1">
    <location>
        <begin position="201"/>
        <end position="286"/>
    </location>
</feature>
<evidence type="ECO:0000313" key="3">
    <source>
        <dbReference type="Proteomes" id="UP000323646"/>
    </source>
</evidence>